<reference evidence="4" key="1">
    <citation type="submission" date="2015-01" db="EMBL/GenBank/DDBJ databases">
        <authorList>
            <person name="Durling Mikael"/>
        </authorList>
    </citation>
    <scope>NUCLEOTIDE SEQUENCE</scope>
</reference>
<dbReference type="SMART" id="SM01266">
    <property type="entry name" value="Mac"/>
    <property type="match status" value="1"/>
</dbReference>
<sequence length="75" mass="8749">MISGILYDAGASELAVARFKARKWTMHYNGFFPEHAQNSEVSKARRKLLGDILGDIDEQRYLHRTPILDRLRLQY</sequence>
<name>A0A0B7K715_BIOOC</name>
<evidence type="ECO:0000256" key="2">
    <source>
        <dbReference type="ARBA" id="ARBA00022679"/>
    </source>
</evidence>
<comment type="similarity">
    <text evidence="1">Belongs to the transferase hexapeptide repeat family.</text>
</comment>
<dbReference type="InterPro" id="IPR024688">
    <property type="entry name" value="Mac_dom"/>
</dbReference>
<evidence type="ECO:0000259" key="3">
    <source>
        <dbReference type="SMART" id="SM01266"/>
    </source>
</evidence>
<organism evidence="4">
    <name type="scientific">Bionectria ochroleuca</name>
    <name type="common">Gliocladium roseum</name>
    <dbReference type="NCBI Taxonomy" id="29856"/>
    <lineage>
        <taxon>Eukaryota</taxon>
        <taxon>Fungi</taxon>
        <taxon>Dikarya</taxon>
        <taxon>Ascomycota</taxon>
        <taxon>Pezizomycotina</taxon>
        <taxon>Sordariomycetes</taxon>
        <taxon>Hypocreomycetidae</taxon>
        <taxon>Hypocreales</taxon>
        <taxon>Bionectriaceae</taxon>
        <taxon>Clonostachys</taxon>
    </lineage>
</organism>
<dbReference type="AlphaFoldDB" id="A0A0B7K715"/>
<keyword evidence="2" id="KW-0808">Transferase</keyword>
<proteinExistence type="inferred from homology"/>
<evidence type="ECO:0000256" key="1">
    <source>
        <dbReference type="ARBA" id="ARBA00007274"/>
    </source>
</evidence>
<feature type="domain" description="Maltose/galactoside acetyltransferase" evidence="3">
    <location>
        <begin position="1"/>
        <end position="58"/>
    </location>
</feature>
<gene>
    <name evidence="4" type="ORF">BN869_000006559_1</name>
</gene>
<protein>
    <recommendedName>
        <fullName evidence="3">Maltose/galactoside acetyltransferase domain-containing protein</fullName>
    </recommendedName>
</protein>
<dbReference type="EMBL" id="CDPU01000018">
    <property type="protein sequence ID" value="CEO50501.1"/>
    <property type="molecule type" value="Genomic_DNA"/>
</dbReference>
<dbReference type="Pfam" id="PF12464">
    <property type="entry name" value="Mac"/>
    <property type="match status" value="1"/>
</dbReference>
<evidence type="ECO:0000313" key="4">
    <source>
        <dbReference type="EMBL" id="CEO50501.1"/>
    </source>
</evidence>
<dbReference type="GO" id="GO:0016407">
    <property type="term" value="F:acetyltransferase activity"/>
    <property type="evidence" value="ECO:0007669"/>
    <property type="project" value="InterPro"/>
</dbReference>
<accession>A0A0B7K715</accession>